<name>A0ACC5R6Q7_9HYPH</name>
<sequence length="106" mass="11836">MDHLVTDAHHAALSLDDFHAVPKLRRRLSEIRTYGYRPTPARLTGQQLLIAQLTALGLANKEIAYLADISETTVKAHISAALRSLNLKRRTQLCRYIFEAGLLAAE</sequence>
<gene>
    <name evidence="1" type="ORF">JHL16_18410</name>
</gene>
<protein>
    <submittedName>
        <fullName evidence="1">Response regulator transcription factor</fullName>
    </submittedName>
</protein>
<organism evidence="1 2">
    <name type="scientific">Taklimakanibacter albus</name>
    <dbReference type="NCBI Taxonomy" id="2800327"/>
    <lineage>
        <taxon>Bacteria</taxon>
        <taxon>Pseudomonadati</taxon>
        <taxon>Pseudomonadota</taxon>
        <taxon>Alphaproteobacteria</taxon>
        <taxon>Hyphomicrobiales</taxon>
        <taxon>Aestuariivirgaceae</taxon>
        <taxon>Taklimakanibacter</taxon>
    </lineage>
</organism>
<dbReference type="EMBL" id="JAENHL010000007">
    <property type="protein sequence ID" value="MBK1868332.1"/>
    <property type="molecule type" value="Genomic_DNA"/>
</dbReference>
<keyword evidence="2" id="KW-1185">Reference proteome</keyword>
<reference evidence="1" key="1">
    <citation type="submission" date="2021-01" db="EMBL/GenBank/DDBJ databases">
        <authorList>
            <person name="Sun Q."/>
        </authorList>
    </citation>
    <scope>NUCLEOTIDE SEQUENCE</scope>
    <source>
        <strain evidence="1">YIM B02566</strain>
    </source>
</reference>
<dbReference type="Proteomes" id="UP000616151">
    <property type="component" value="Unassembled WGS sequence"/>
</dbReference>
<proteinExistence type="predicted"/>
<evidence type="ECO:0000313" key="2">
    <source>
        <dbReference type="Proteomes" id="UP000616151"/>
    </source>
</evidence>
<accession>A0ACC5R6Q7</accession>
<comment type="caution">
    <text evidence="1">The sequence shown here is derived from an EMBL/GenBank/DDBJ whole genome shotgun (WGS) entry which is preliminary data.</text>
</comment>
<evidence type="ECO:0000313" key="1">
    <source>
        <dbReference type="EMBL" id="MBK1868332.1"/>
    </source>
</evidence>